<gene>
    <name evidence="1" type="ORF">METZ01_LOCUS337053</name>
</gene>
<organism evidence="1">
    <name type="scientific">marine metagenome</name>
    <dbReference type="NCBI Taxonomy" id="408172"/>
    <lineage>
        <taxon>unclassified sequences</taxon>
        <taxon>metagenomes</taxon>
        <taxon>ecological metagenomes</taxon>
    </lineage>
</organism>
<proteinExistence type="predicted"/>
<sequence>MVRASIRTWRVKFKQWIQQLRASSVDSGRGVTVDSYDNIYVMRITGVGLVEHANFGANDFFLEKYNSYCVNQ</sequence>
<reference evidence="1" key="1">
    <citation type="submission" date="2018-05" db="EMBL/GenBank/DDBJ databases">
        <authorList>
            <person name="Lanie J.A."/>
            <person name="Ng W.-L."/>
            <person name="Kazmierczak K.M."/>
            <person name="Andrzejewski T.M."/>
            <person name="Davidsen T.M."/>
            <person name="Wayne K.J."/>
            <person name="Tettelin H."/>
            <person name="Glass J.I."/>
            <person name="Rusch D."/>
            <person name="Podicherti R."/>
            <person name="Tsui H.-C.T."/>
            <person name="Winkler M.E."/>
        </authorList>
    </citation>
    <scope>NUCLEOTIDE SEQUENCE</scope>
</reference>
<dbReference type="EMBL" id="UINC01114115">
    <property type="protein sequence ID" value="SVC84199.1"/>
    <property type="molecule type" value="Genomic_DNA"/>
</dbReference>
<accession>A0A382QF79</accession>
<dbReference type="AlphaFoldDB" id="A0A382QF79"/>
<dbReference type="Pfam" id="PF06739">
    <property type="entry name" value="SBBP"/>
    <property type="match status" value="1"/>
</dbReference>
<dbReference type="InterPro" id="IPR010620">
    <property type="entry name" value="SBBP_repeat"/>
</dbReference>
<evidence type="ECO:0000313" key="1">
    <source>
        <dbReference type="EMBL" id="SVC84199.1"/>
    </source>
</evidence>
<name>A0A382QF79_9ZZZZ</name>
<protein>
    <submittedName>
        <fullName evidence="1">Uncharacterized protein</fullName>
    </submittedName>
</protein>